<dbReference type="EMBL" id="JABMIG020000061">
    <property type="protein sequence ID" value="KAL3796644.1"/>
    <property type="molecule type" value="Genomic_DNA"/>
</dbReference>
<feature type="chain" id="PRO_5044812931" evidence="2">
    <location>
        <begin position="25"/>
        <end position="145"/>
    </location>
</feature>
<keyword evidence="2" id="KW-0732">Signal</keyword>
<protein>
    <submittedName>
        <fullName evidence="3">Uncharacterized protein</fullName>
    </submittedName>
</protein>
<dbReference type="Proteomes" id="UP001516023">
    <property type="component" value="Unassembled WGS sequence"/>
</dbReference>
<feature type="region of interest" description="Disordered" evidence="1">
    <location>
        <begin position="74"/>
        <end position="133"/>
    </location>
</feature>
<accession>A0ABD3Q801</accession>
<keyword evidence="4" id="KW-1185">Reference proteome</keyword>
<feature type="compositionally biased region" description="Basic and acidic residues" evidence="1">
    <location>
        <begin position="117"/>
        <end position="133"/>
    </location>
</feature>
<reference evidence="3 4" key="1">
    <citation type="journal article" date="2020" name="G3 (Bethesda)">
        <title>Improved Reference Genome for Cyclotella cryptica CCMP332, a Model for Cell Wall Morphogenesis, Salinity Adaptation, and Lipid Production in Diatoms (Bacillariophyta).</title>
        <authorList>
            <person name="Roberts W.R."/>
            <person name="Downey K.M."/>
            <person name="Ruck E.C."/>
            <person name="Traller J.C."/>
            <person name="Alverson A.J."/>
        </authorList>
    </citation>
    <scope>NUCLEOTIDE SEQUENCE [LARGE SCALE GENOMIC DNA]</scope>
    <source>
        <strain evidence="3 4">CCMP332</strain>
    </source>
</reference>
<gene>
    <name evidence="3" type="ORF">HJC23_009944</name>
</gene>
<evidence type="ECO:0000256" key="2">
    <source>
        <dbReference type="SAM" id="SignalP"/>
    </source>
</evidence>
<proteinExistence type="predicted"/>
<name>A0ABD3Q801_9STRA</name>
<organism evidence="3 4">
    <name type="scientific">Cyclotella cryptica</name>
    <dbReference type="NCBI Taxonomy" id="29204"/>
    <lineage>
        <taxon>Eukaryota</taxon>
        <taxon>Sar</taxon>
        <taxon>Stramenopiles</taxon>
        <taxon>Ochrophyta</taxon>
        <taxon>Bacillariophyta</taxon>
        <taxon>Coscinodiscophyceae</taxon>
        <taxon>Thalassiosirophycidae</taxon>
        <taxon>Stephanodiscales</taxon>
        <taxon>Stephanodiscaceae</taxon>
        <taxon>Cyclotella</taxon>
    </lineage>
</organism>
<feature type="compositionally biased region" description="Basic and acidic residues" evidence="1">
    <location>
        <begin position="83"/>
        <end position="101"/>
    </location>
</feature>
<sequence>MRSSFFATTLITVLLSEQWLSCSAFTTRSLVRRTPVLTAHREGETTTCDRLTFLKTMTSVVVVSPMIAFADDGVDDLSMPTEDEQKAQEAAMQERLRKKAELQAQARKPVGYAESMEAERRKQKSLEKTKEERRQALCEELGRGC</sequence>
<feature type="signal peptide" evidence="2">
    <location>
        <begin position="1"/>
        <end position="24"/>
    </location>
</feature>
<comment type="caution">
    <text evidence="3">The sequence shown here is derived from an EMBL/GenBank/DDBJ whole genome shotgun (WGS) entry which is preliminary data.</text>
</comment>
<dbReference type="AlphaFoldDB" id="A0ABD3Q801"/>
<evidence type="ECO:0000313" key="3">
    <source>
        <dbReference type="EMBL" id="KAL3796644.1"/>
    </source>
</evidence>
<evidence type="ECO:0000256" key="1">
    <source>
        <dbReference type="SAM" id="MobiDB-lite"/>
    </source>
</evidence>
<evidence type="ECO:0000313" key="4">
    <source>
        <dbReference type="Proteomes" id="UP001516023"/>
    </source>
</evidence>